<evidence type="ECO:0000256" key="1">
    <source>
        <dbReference type="ARBA" id="ARBA00004141"/>
    </source>
</evidence>
<proteinExistence type="inferred from homology"/>
<dbReference type="EMBL" id="LHPF02000001">
    <property type="protein sequence ID" value="PSC76291.1"/>
    <property type="molecule type" value="Genomic_DNA"/>
</dbReference>
<dbReference type="Pfam" id="PF00504">
    <property type="entry name" value="Chloroa_b-bind"/>
    <property type="match status" value="1"/>
</dbReference>
<dbReference type="Proteomes" id="UP000239649">
    <property type="component" value="Unassembled WGS sequence"/>
</dbReference>
<feature type="compositionally biased region" description="Low complexity" evidence="12">
    <location>
        <begin position="274"/>
        <end position="285"/>
    </location>
</feature>
<keyword evidence="8" id="KW-0863">Zinc-finger</keyword>
<dbReference type="Gene3D" id="1.10.3460.10">
    <property type="entry name" value="Chlorophyll a/b binding protein domain"/>
    <property type="match status" value="1"/>
</dbReference>
<comment type="subcellular location">
    <subcellularLocation>
        <location evidence="1">Membrane</location>
        <topology evidence="1">Multi-pass membrane protein</topology>
    </subcellularLocation>
    <subcellularLocation>
        <location evidence="2">Plastid</location>
        <location evidence="2">Chloroplast</location>
    </subcellularLocation>
</comment>
<evidence type="ECO:0000256" key="7">
    <source>
        <dbReference type="ARBA" id="ARBA00022723"/>
    </source>
</evidence>
<feature type="transmembrane region" description="Helical" evidence="13">
    <location>
        <begin position="183"/>
        <end position="202"/>
    </location>
</feature>
<evidence type="ECO:0000256" key="11">
    <source>
        <dbReference type="ARBA" id="ARBA00023136"/>
    </source>
</evidence>
<sequence>MTEWHVSGQYSQQRHPAAGPAGGVEWYSAGAGQQYGASTYSYDMPGGQGGAAFGSFDDEPPLLEELGIDIPSILRRTRSVLTFQLSGHDMEHLDMGGPLIFMALLGFAHLLVGKMHFGYILGWMVVGAILLWSVLNSITGSDDPDATSLDLYSCTCLLGYALLPLVLHALLALALPRRSTPSLALAGGAVLWSAMTAARLFVRRSPLLGGQHGVVLYPSMSLAMSARSVTAGLCAARPAARPASRRARLAAPVRATADKPEGTSAVADSPEEVTATTPLASTSAPKQATPASGFSGSSLTIGQLMAFSGPAPELVNGRLAMIGVVAALAAELSSGESVLRQFADEPTGVLLTAITFITASLIPLLATGSTERKAVGPFTPAAEMLNGRAAMIGLASLIAIEARRARAAVAVRATAEKPDAVEVDSTKPGTIFFAGKAYSEEEYTAAVASGGLRKQAPGASGSASASSLSLGELMAFSGPAPELVNGRLAMIGVVAALAAELSSGESVLRQFADEPTGVVLTGLTFIAASLIPLLSSTERKAVGPFTPAAEMLNGRAAMIGLASLIAIEAVRGSALFWNCHGAGFSGWWLALPADEKAAFLHSSYLGIPQRRGDSTAQVDGNTVNAGGRRARPAEGFEQRMAQAQRADQQDAEGAVQLLVDALEERDGQYMVMLLKNSMVHPLPGSPPRGSIVVCMKEGLQVFTVNDTPGASAQVAAFRQRAGLAAMDASAYYLMCLRQTVLLGALLAWGEGYRQDALGREGAMYGQKALGCSLCGALEGRDGGPLMTCSACKWAVYCSPPPPPRSTECQNKDLRSHKEDCKRARAARQEKAAAGAAQQQGQAAEQAGGSGT</sequence>
<dbReference type="PANTHER" id="PTHR21236">
    <property type="entry name" value="GOLGI MEMBRANE PROTEIN YIP1"/>
    <property type="match status" value="1"/>
</dbReference>
<feature type="region of interest" description="Disordered" evidence="12">
    <location>
        <begin position="819"/>
        <end position="851"/>
    </location>
</feature>
<evidence type="ECO:0000256" key="8">
    <source>
        <dbReference type="ARBA" id="ARBA00022771"/>
    </source>
</evidence>
<comment type="caution">
    <text evidence="15">The sequence shown here is derived from an EMBL/GenBank/DDBJ whole genome shotgun (WGS) entry which is preliminary data.</text>
</comment>
<dbReference type="SUPFAM" id="SSF103511">
    <property type="entry name" value="Chlorophyll a-b binding protein"/>
    <property type="match status" value="2"/>
</dbReference>
<name>A0A2P6VQD9_9CHLO</name>
<dbReference type="AlphaFoldDB" id="A0A2P6VQD9"/>
<evidence type="ECO:0000256" key="13">
    <source>
        <dbReference type="SAM" id="Phobius"/>
    </source>
</evidence>
<evidence type="ECO:0000256" key="3">
    <source>
        <dbReference type="ARBA" id="ARBA00010596"/>
    </source>
</evidence>
<evidence type="ECO:0000256" key="6">
    <source>
        <dbReference type="ARBA" id="ARBA00022692"/>
    </source>
</evidence>
<keyword evidence="6 13" id="KW-0812">Transmembrane</keyword>
<dbReference type="GO" id="GO:0005802">
    <property type="term" value="C:trans-Golgi network"/>
    <property type="evidence" value="ECO:0007669"/>
    <property type="project" value="TreeGrafter"/>
</dbReference>
<evidence type="ECO:0000256" key="5">
    <source>
        <dbReference type="ARBA" id="ARBA00022640"/>
    </source>
</evidence>
<evidence type="ECO:0000313" key="16">
    <source>
        <dbReference type="Proteomes" id="UP000239649"/>
    </source>
</evidence>
<feature type="compositionally biased region" description="Low complexity" evidence="12">
    <location>
        <begin position="831"/>
        <end position="851"/>
    </location>
</feature>
<dbReference type="InterPro" id="IPR022796">
    <property type="entry name" value="Chloroa_b-bind"/>
</dbReference>
<evidence type="ECO:0000256" key="2">
    <source>
        <dbReference type="ARBA" id="ARBA00004229"/>
    </source>
</evidence>
<dbReference type="SUPFAM" id="SSF144232">
    <property type="entry name" value="HIT/MYND zinc finger-like"/>
    <property type="match status" value="1"/>
</dbReference>
<dbReference type="InterPro" id="IPR045231">
    <property type="entry name" value="Yip1/4-like"/>
</dbReference>
<evidence type="ECO:0000256" key="12">
    <source>
        <dbReference type="SAM" id="MobiDB-lite"/>
    </source>
</evidence>
<keyword evidence="7" id="KW-0479">Metal-binding</keyword>
<accession>A0A2P6VQD9</accession>
<feature type="transmembrane region" description="Helical" evidence="13">
    <location>
        <begin position="119"/>
        <end position="138"/>
    </location>
</feature>
<dbReference type="GO" id="GO:0006888">
    <property type="term" value="P:endoplasmic reticulum to Golgi vesicle-mediated transport"/>
    <property type="evidence" value="ECO:0007669"/>
    <property type="project" value="InterPro"/>
</dbReference>
<feature type="region of interest" description="Disordered" evidence="12">
    <location>
        <begin position="247"/>
        <end position="292"/>
    </location>
</feature>
<evidence type="ECO:0000256" key="9">
    <source>
        <dbReference type="ARBA" id="ARBA00022833"/>
    </source>
</evidence>
<reference evidence="15 16" key="1">
    <citation type="journal article" date="2018" name="Plant J.">
        <title>Genome sequences of Chlorella sorokiniana UTEX 1602 and Micractinium conductrix SAG 241.80: implications to maltose excretion by a green alga.</title>
        <authorList>
            <person name="Arriola M.B."/>
            <person name="Velmurugan N."/>
            <person name="Zhang Y."/>
            <person name="Plunkett M.H."/>
            <person name="Hondzo H."/>
            <person name="Barney B.M."/>
        </authorList>
    </citation>
    <scope>NUCLEOTIDE SEQUENCE [LARGE SCALE GENOMIC DNA]</scope>
    <source>
        <strain evidence="15 16">SAG 241.80</strain>
    </source>
</reference>
<dbReference type="GO" id="GO:0009507">
    <property type="term" value="C:chloroplast"/>
    <property type="evidence" value="ECO:0007669"/>
    <property type="project" value="UniProtKB-SubCell"/>
</dbReference>
<keyword evidence="11 13" id="KW-0472">Membrane</keyword>
<dbReference type="GO" id="GO:0048280">
    <property type="term" value="P:vesicle fusion with Golgi apparatus"/>
    <property type="evidence" value="ECO:0007669"/>
    <property type="project" value="TreeGrafter"/>
</dbReference>
<organism evidence="15 16">
    <name type="scientific">Micractinium conductrix</name>
    <dbReference type="NCBI Taxonomy" id="554055"/>
    <lineage>
        <taxon>Eukaryota</taxon>
        <taxon>Viridiplantae</taxon>
        <taxon>Chlorophyta</taxon>
        <taxon>core chlorophytes</taxon>
        <taxon>Trebouxiophyceae</taxon>
        <taxon>Chlorellales</taxon>
        <taxon>Chlorellaceae</taxon>
        <taxon>Chlorella clade</taxon>
        <taxon>Micractinium</taxon>
    </lineage>
</organism>
<evidence type="ECO:0000313" key="15">
    <source>
        <dbReference type="EMBL" id="PSC76291.1"/>
    </source>
</evidence>
<keyword evidence="10 13" id="KW-1133">Transmembrane helix</keyword>
<protein>
    <submittedName>
        <fullName evidence="15">Integral membrane Yip1-family isoform A</fullName>
    </submittedName>
</protein>
<dbReference type="Pfam" id="PF01753">
    <property type="entry name" value="zf-MYND"/>
    <property type="match status" value="1"/>
</dbReference>
<evidence type="ECO:0000256" key="10">
    <source>
        <dbReference type="ARBA" id="ARBA00022989"/>
    </source>
</evidence>
<evidence type="ECO:0000259" key="14">
    <source>
        <dbReference type="Pfam" id="PF01753"/>
    </source>
</evidence>
<dbReference type="OrthoDB" id="440385at2759"/>
<keyword evidence="9" id="KW-0862">Zinc</keyword>
<dbReference type="STRING" id="554055.A0A2P6VQD9"/>
<dbReference type="InterPro" id="IPR002893">
    <property type="entry name" value="Znf_MYND"/>
</dbReference>
<dbReference type="PANTHER" id="PTHR21236:SF2">
    <property type="entry name" value="PROTEIN YIPF"/>
    <property type="match status" value="1"/>
</dbReference>
<dbReference type="GO" id="GO:0008270">
    <property type="term" value="F:zinc ion binding"/>
    <property type="evidence" value="ECO:0007669"/>
    <property type="project" value="UniProtKB-KW"/>
</dbReference>
<keyword evidence="4" id="KW-0150">Chloroplast</keyword>
<dbReference type="GO" id="GO:0016020">
    <property type="term" value="C:membrane"/>
    <property type="evidence" value="ECO:0007669"/>
    <property type="project" value="UniProtKB-SubCell"/>
</dbReference>
<evidence type="ECO:0000256" key="4">
    <source>
        <dbReference type="ARBA" id="ARBA00022528"/>
    </source>
</evidence>
<feature type="transmembrane region" description="Helical" evidence="13">
    <location>
        <begin position="158"/>
        <end position="176"/>
    </location>
</feature>
<dbReference type="Gene3D" id="6.10.140.2220">
    <property type="match status" value="1"/>
</dbReference>
<keyword evidence="16" id="KW-1185">Reference proteome</keyword>
<feature type="region of interest" description="Disordered" evidence="12">
    <location>
        <begin position="611"/>
        <end position="630"/>
    </location>
</feature>
<feature type="compositionally biased region" description="Basic and acidic residues" evidence="12">
    <location>
        <begin position="819"/>
        <end position="830"/>
    </location>
</feature>
<gene>
    <name evidence="15" type="primary">g575</name>
    <name evidence="15" type="ORF">C2E20_0575</name>
</gene>
<feature type="compositionally biased region" description="Polar residues" evidence="12">
    <location>
        <begin position="614"/>
        <end position="624"/>
    </location>
</feature>
<feature type="domain" description="MYND-type" evidence="14">
    <location>
        <begin position="771"/>
        <end position="820"/>
    </location>
</feature>
<keyword evidence="5" id="KW-0934">Plastid</keyword>
<feature type="transmembrane region" description="Helical" evidence="13">
    <location>
        <begin position="95"/>
        <end position="112"/>
    </location>
</feature>
<comment type="similarity">
    <text evidence="3">Belongs to the YIP1 family.</text>
</comment>